<proteinExistence type="predicted"/>
<dbReference type="Proteomes" id="UP001065682">
    <property type="component" value="Unassembled WGS sequence"/>
</dbReference>
<feature type="compositionally biased region" description="Basic and acidic residues" evidence="1">
    <location>
        <begin position="11"/>
        <end position="24"/>
    </location>
</feature>
<dbReference type="RefSeq" id="WP_261597572.1">
    <property type="nucleotide sequence ID" value="NZ_VHLL01000004.1"/>
</dbReference>
<evidence type="ECO:0000256" key="1">
    <source>
        <dbReference type="SAM" id="MobiDB-lite"/>
    </source>
</evidence>
<evidence type="ECO:0000313" key="2">
    <source>
        <dbReference type="EMBL" id="MCT8337470.1"/>
    </source>
</evidence>
<sequence>MMQKLLSGTLDHQEFLRVKNRNDGNPEENAPGSPPANIPDRHEFEQVEVEPGRCDIRDHGKAVYRSRETAREDL</sequence>
<evidence type="ECO:0000313" key="3">
    <source>
        <dbReference type="Proteomes" id="UP001065682"/>
    </source>
</evidence>
<reference evidence="2" key="1">
    <citation type="submission" date="2019-06" db="EMBL/GenBank/DDBJ databases">
        <title>Methanoculleus strain from Tamsui River, Taipei, Taiwan.</title>
        <authorList>
            <person name="You Y.-T."/>
            <person name="Chen S.-C."/>
            <person name="Lai S.-J."/>
            <person name="Lee Y.-C."/>
            <person name="Lai M.-C."/>
        </authorList>
    </citation>
    <scope>NUCLEOTIDE SEQUENCE</scope>
    <source>
        <strain evidence="2">Afa-1</strain>
    </source>
</reference>
<dbReference type="EMBL" id="VHLL01000004">
    <property type="protein sequence ID" value="MCT8337470.1"/>
    <property type="molecule type" value="Genomic_DNA"/>
</dbReference>
<comment type="caution">
    <text evidence="2">The sequence shown here is derived from an EMBL/GenBank/DDBJ whole genome shotgun (WGS) entry which is preliminary data.</text>
</comment>
<organism evidence="2 3">
    <name type="scientific">Methanoculleus formosensis</name>
    <dbReference type="NCBI Taxonomy" id="2590886"/>
    <lineage>
        <taxon>Archaea</taxon>
        <taxon>Methanobacteriati</taxon>
        <taxon>Methanobacteriota</taxon>
        <taxon>Stenosarchaea group</taxon>
        <taxon>Methanomicrobia</taxon>
        <taxon>Methanomicrobiales</taxon>
        <taxon>Methanomicrobiaceae</taxon>
        <taxon>Methanoculleus</taxon>
    </lineage>
</organism>
<dbReference type="AlphaFoldDB" id="A0A9E5DFB4"/>
<protein>
    <submittedName>
        <fullName evidence="2">Uncharacterized protein</fullName>
    </submittedName>
</protein>
<feature type="region of interest" description="Disordered" evidence="1">
    <location>
        <begin position="1"/>
        <end position="42"/>
    </location>
</feature>
<keyword evidence="3" id="KW-1185">Reference proteome</keyword>
<gene>
    <name evidence="2" type="ORF">FKB36_08210</name>
</gene>
<name>A0A9E5DFB4_9EURY</name>
<accession>A0A9E5DFB4</accession>